<dbReference type="EMBL" id="CP003178">
    <property type="protein sequence ID" value="AEW03454.1"/>
    <property type="molecule type" value="Genomic_DNA"/>
</dbReference>
<proteinExistence type="predicted"/>
<protein>
    <submittedName>
        <fullName evidence="2">Uncharacterized protein</fullName>
    </submittedName>
</protein>
<accession>G8TBF4</accession>
<keyword evidence="1" id="KW-0472">Membrane</keyword>
<name>G8TBF4_NIAKG</name>
<feature type="transmembrane region" description="Helical" evidence="1">
    <location>
        <begin position="43"/>
        <end position="60"/>
    </location>
</feature>
<dbReference type="KEGG" id="nko:Niako_7238"/>
<reference evidence="2 3" key="1">
    <citation type="submission" date="2011-12" db="EMBL/GenBank/DDBJ databases">
        <title>The complete genome of Niastella koreensis GR20-10.</title>
        <authorList>
            <consortium name="US DOE Joint Genome Institute (JGI-PGF)"/>
            <person name="Lucas S."/>
            <person name="Han J."/>
            <person name="Lapidus A."/>
            <person name="Bruce D."/>
            <person name="Goodwin L."/>
            <person name="Pitluck S."/>
            <person name="Peters L."/>
            <person name="Kyrpides N."/>
            <person name="Mavromatis K."/>
            <person name="Ivanova N."/>
            <person name="Mikhailova N."/>
            <person name="Davenport K."/>
            <person name="Saunders E."/>
            <person name="Detter J.C."/>
            <person name="Tapia R."/>
            <person name="Han C."/>
            <person name="Land M."/>
            <person name="Hauser L."/>
            <person name="Markowitz V."/>
            <person name="Cheng J.-F."/>
            <person name="Hugenholtz P."/>
            <person name="Woyke T."/>
            <person name="Wu D."/>
            <person name="Tindall B."/>
            <person name="Pomrenke H."/>
            <person name="Brambilla E."/>
            <person name="Klenk H.-P."/>
            <person name="Eisen J.A."/>
        </authorList>
    </citation>
    <scope>NUCLEOTIDE SEQUENCE [LARGE SCALE GENOMIC DNA]</scope>
    <source>
        <strain evidence="3">DSM 17620 / KACC 11465 / NBRC 106392 / GR20-10</strain>
    </source>
</reference>
<organism evidence="2 3">
    <name type="scientific">Niastella koreensis (strain DSM 17620 / KACC 11465 / NBRC 106392 / GR20-10)</name>
    <dbReference type="NCBI Taxonomy" id="700598"/>
    <lineage>
        <taxon>Bacteria</taxon>
        <taxon>Pseudomonadati</taxon>
        <taxon>Bacteroidota</taxon>
        <taxon>Chitinophagia</taxon>
        <taxon>Chitinophagales</taxon>
        <taxon>Chitinophagaceae</taxon>
        <taxon>Niastella</taxon>
    </lineage>
</organism>
<keyword evidence="1" id="KW-0812">Transmembrane</keyword>
<evidence type="ECO:0000313" key="3">
    <source>
        <dbReference type="Proteomes" id="UP000005438"/>
    </source>
</evidence>
<gene>
    <name evidence="2" type="ordered locus">Niako_7238</name>
</gene>
<dbReference type="Proteomes" id="UP000005438">
    <property type="component" value="Chromosome"/>
</dbReference>
<dbReference type="HOGENOM" id="CLU_2917945_0_0_10"/>
<dbReference type="AlphaFoldDB" id="G8TBF4"/>
<evidence type="ECO:0000313" key="2">
    <source>
        <dbReference type="EMBL" id="AEW03454.1"/>
    </source>
</evidence>
<keyword evidence="1" id="KW-1133">Transmembrane helix</keyword>
<evidence type="ECO:0000256" key="1">
    <source>
        <dbReference type="SAM" id="Phobius"/>
    </source>
</evidence>
<sequence length="61" mass="7218">MQVAVLCFFSHINGKFPQNLQHERYINNNTTIKIKPRRNRRGLVFHIISSAVVIHVAIYWQ</sequence>